<gene>
    <name evidence="1" type="ORF">CHS0354_012132</name>
</gene>
<proteinExistence type="predicted"/>
<keyword evidence="2" id="KW-1185">Reference proteome</keyword>
<reference evidence="1" key="1">
    <citation type="journal article" date="2021" name="Genome Biol. Evol.">
        <title>A High-Quality Reference Genome for a Parasitic Bivalve with Doubly Uniparental Inheritance (Bivalvia: Unionida).</title>
        <authorList>
            <person name="Smith C.H."/>
        </authorList>
    </citation>
    <scope>NUCLEOTIDE SEQUENCE</scope>
    <source>
        <strain evidence="1">CHS0354</strain>
    </source>
</reference>
<sequence>MALQTYDGELSCSTAKDLDIRNDIDTLKSQRRREQQQTKPTTKKVRLYGLLQADQLTRSFSFILKGSTLDERLQTRIGEEGITIALGLITLDIIISTISHKVTLGDKVEQIYLQLGNIIIDSGCAKNE</sequence>
<dbReference type="EMBL" id="JAEAOA010000745">
    <property type="protein sequence ID" value="KAK3588079.1"/>
    <property type="molecule type" value="Genomic_DNA"/>
</dbReference>
<reference evidence="1" key="2">
    <citation type="journal article" date="2021" name="Genome Biol. Evol.">
        <title>Developing a high-quality reference genome for a parasitic bivalve with doubly uniparental inheritance (Bivalvia: Unionida).</title>
        <authorList>
            <person name="Smith C.H."/>
        </authorList>
    </citation>
    <scope>NUCLEOTIDE SEQUENCE</scope>
    <source>
        <strain evidence="1">CHS0354</strain>
        <tissue evidence="1">Mantle</tissue>
    </source>
</reference>
<organism evidence="1 2">
    <name type="scientific">Potamilus streckersoni</name>
    <dbReference type="NCBI Taxonomy" id="2493646"/>
    <lineage>
        <taxon>Eukaryota</taxon>
        <taxon>Metazoa</taxon>
        <taxon>Spiralia</taxon>
        <taxon>Lophotrochozoa</taxon>
        <taxon>Mollusca</taxon>
        <taxon>Bivalvia</taxon>
        <taxon>Autobranchia</taxon>
        <taxon>Heteroconchia</taxon>
        <taxon>Palaeoheterodonta</taxon>
        <taxon>Unionida</taxon>
        <taxon>Unionoidea</taxon>
        <taxon>Unionidae</taxon>
        <taxon>Ambleminae</taxon>
        <taxon>Lampsilini</taxon>
        <taxon>Potamilus</taxon>
    </lineage>
</organism>
<dbReference type="Proteomes" id="UP001195483">
    <property type="component" value="Unassembled WGS sequence"/>
</dbReference>
<evidence type="ECO:0000313" key="2">
    <source>
        <dbReference type="Proteomes" id="UP001195483"/>
    </source>
</evidence>
<dbReference type="AlphaFoldDB" id="A0AAE0SAF2"/>
<evidence type="ECO:0000313" key="1">
    <source>
        <dbReference type="EMBL" id="KAK3588079.1"/>
    </source>
</evidence>
<accession>A0AAE0SAF2</accession>
<name>A0AAE0SAF2_9BIVA</name>
<comment type="caution">
    <text evidence="1">The sequence shown here is derived from an EMBL/GenBank/DDBJ whole genome shotgun (WGS) entry which is preliminary data.</text>
</comment>
<reference evidence="1" key="3">
    <citation type="submission" date="2023-05" db="EMBL/GenBank/DDBJ databases">
        <authorList>
            <person name="Smith C.H."/>
        </authorList>
    </citation>
    <scope>NUCLEOTIDE SEQUENCE</scope>
    <source>
        <strain evidence="1">CHS0354</strain>
        <tissue evidence="1">Mantle</tissue>
    </source>
</reference>
<protein>
    <submittedName>
        <fullName evidence="1">Uncharacterized protein</fullName>
    </submittedName>
</protein>